<feature type="domain" description="FAD-dependent oxidoreductase 2 FAD-binding" evidence="5">
    <location>
        <begin position="9"/>
        <end position="285"/>
    </location>
</feature>
<dbReference type="RefSeq" id="WP_338539093.1">
    <property type="nucleotide sequence ID" value="NZ_CP104874.1"/>
</dbReference>
<dbReference type="PANTHER" id="PTHR43400:SF7">
    <property type="entry name" value="FAD-DEPENDENT OXIDOREDUCTASE 2 FAD BINDING DOMAIN-CONTAINING PROTEIN"/>
    <property type="match status" value="1"/>
</dbReference>
<evidence type="ECO:0000313" key="7">
    <source>
        <dbReference type="Proteomes" id="UP001381003"/>
    </source>
</evidence>
<sequence length="320" mass="33742">MTDPERRGGGPLMSCLRAELVSRDNVAFVDEAPVRRLLTEPDPERPGDERVVGLVAEQNGELVEVRAATTVVATDGFANNPELMRRFAASLGTPFYGGVSTSTGDSVAWLEPLGAQWTHMEACLRHGQVTLGHGTRVNPALPWAGAVLVNTDGERFVDEQAHGYSGLAAQIQAQPGERALMLWDEQAMAETITSEMMRDSLAAGAIREAEDLADLARQTGVPLARLEESVRPIEHRRAQSGRLHHTWVTHGVLTTQGGALVDPRGRLVRADGSTVVGLRVGGGSAVGTAGPRSEGYSSGGGLMAAMGAGWIIGAEVAKGA</sequence>
<organism evidence="6 7">
    <name type="scientific">Janibacter terrae</name>
    <dbReference type="NCBI Taxonomy" id="103817"/>
    <lineage>
        <taxon>Bacteria</taxon>
        <taxon>Bacillati</taxon>
        <taxon>Actinomycetota</taxon>
        <taxon>Actinomycetes</taxon>
        <taxon>Micrococcales</taxon>
        <taxon>Intrasporangiaceae</taxon>
        <taxon>Janibacter</taxon>
    </lineage>
</organism>
<dbReference type="PANTHER" id="PTHR43400">
    <property type="entry name" value="FUMARATE REDUCTASE"/>
    <property type="match status" value="1"/>
</dbReference>
<evidence type="ECO:0000256" key="2">
    <source>
        <dbReference type="ARBA" id="ARBA00022630"/>
    </source>
</evidence>
<keyword evidence="7" id="KW-1185">Reference proteome</keyword>
<proteinExistence type="predicted"/>
<evidence type="ECO:0000256" key="3">
    <source>
        <dbReference type="ARBA" id="ARBA00022827"/>
    </source>
</evidence>
<reference evidence="6 7" key="1">
    <citation type="submission" date="2022-09" db="EMBL/GenBank/DDBJ databases">
        <title>Complete genome sequence of Janibacter terrae strain COS04-44, PCL-degrading bacteria isolated from oil spilled coast.</title>
        <authorList>
            <person name="Park H."/>
            <person name="Kim J.Y."/>
            <person name="An S.H."/>
            <person name="Lee C.M."/>
            <person name="Weon H.-Y."/>
        </authorList>
    </citation>
    <scope>NUCLEOTIDE SEQUENCE [LARGE SCALE GENOMIC DNA]</scope>
    <source>
        <strain evidence="6 7">COS04-44</strain>
    </source>
</reference>
<dbReference type="SUPFAM" id="SSF56425">
    <property type="entry name" value="Succinate dehydrogenase/fumarate reductase flavoprotein, catalytic domain"/>
    <property type="match status" value="1"/>
</dbReference>
<evidence type="ECO:0000256" key="1">
    <source>
        <dbReference type="ARBA" id="ARBA00001974"/>
    </source>
</evidence>
<comment type="cofactor">
    <cofactor evidence="1">
        <name>FAD</name>
        <dbReference type="ChEBI" id="CHEBI:57692"/>
    </cofactor>
</comment>
<protein>
    <submittedName>
        <fullName evidence="6">FAD-binding protein</fullName>
    </submittedName>
</protein>
<dbReference type="InterPro" id="IPR003953">
    <property type="entry name" value="FAD-dep_OxRdtase_2_FAD-bd"/>
</dbReference>
<evidence type="ECO:0000313" key="6">
    <source>
        <dbReference type="EMBL" id="WWF06557.1"/>
    </source>
</evidence>
<dbReference type="Gene3D" id="3.50.50.60">
    <property type="entry name" value="FAD/NAD(P)-binding domain"/>
    <property type="match status" value="1"/>
</dbReference>
<evidence type="ECO:0000259" key="5">
    <source>
        <dbReference type="Pfam" id="PF00890"/>
    </source>
</evidence>
<dbReference type="InterPro" id="IPR050315">
    <property type="entry name" value="FAD-oxidoreductase_2"/>
</dbReference>
<dbReference type="InterPro" id="IPR027477">
    <property type="entry name" value="Succ_DH/fumarate_Rdtase_cat_sf"/>
</dbReference>
<dbReference type="Proteomes" id="UP001381003">
    <property type="component" value="Chromosome"/>
</dbReference>
<accession>A0ABZ2FKE2</accession>
<dbReference type="InterPro" id="IPR036188">
    <property type="entry name" value="FAD/NAD-bd_sf"/>
</dbReference>
<keyword evidence="2" id="KW-0285">Flavoprotein</keyword>
<dbReference type="EMBL" id="CP104874">
    <property type="protein sequence ID" value="WWF06557.1"/>
    <property type="molecule type" value="Genomic_DNA"/>
</dbReference>
<keyword evidence="4" id="KW-0560">Oxidoreductase</keyword>
<name>A0ABZ2FKE2_9MICO</name>
<dbReference type="Pfam" id="PF00890">
    <property type="entry name" value="FAD_binding_2"/>
    <property type="match status" value="1"/>
</dbReference>
<dbReference type="SUPFAM" id="SSF51905">
    <property type="entry name" value="FAD/NAD(P)-binding domain"/>
    <property type="match status" value="1"/>
</dbReference>
<evidence type="ECO:0000256" key="4">
    <source>
        <dbReference type="ARBA" id="ARBA00023002"/>
    </source>
</evidence>
<keyword evidence="3" id="KW-0274">FAD</keyword>
<gene>
    <name evidence="6" type="ORF">N5P18_06730</name>
</gene>